<evidence type="ECO:0000256" key="8">
    <source>
        <dbReference type="ARBA" id="ARBA00023056"/>
    </source>
</evidence>
<evidence type="ECO:0000256" key="1">
    <source>
        <dbReference type="ARBA" id="ARBA00000826"/>
    </source>
</evidence>
<dbReference type="OrthoDB" id="9800174at2"/>
<dbReference type="InterPro" id="IPR006407">
    <property type="entry name" value="GlgB"/>
</dbReference>
<dbReference type="FunFam" id="2.60.40.1180:FF:000002">
    <property type="entry name" value="1,4-alpha-glucan branching enzyme GlgB"/>
    <property type="match status" value="1"/>
</dbReference>
<dbReference type="GO" id="GO:0004553">
    <property type="term" value="F:hydrolase activity, hydrolyzing O-glycosyl compounds"/>
    <property type="evidence" value="ECO:0007669"/>
    <property type="project" value="InterPro"/>
</dbReference>
<dbReference type="NCBIfam" id="NF008967">
    <property type="entry name" value="PRK12313.1"/>
    <property type="match status" value="1"/>
</dbReference>
<dbReference type="InterPro" id="IPR054169">
    <property type="entry name" value="GlgB_N"/>
</dbReference>
<organism evidence="14 15">
    <name type="scientific">Paracoccus isoporae</name>
    <dbReference type="NCBI Taxonomy" id="591205"/>
    <lineage>
        <taxon>Bacteria</taxon>
        <taxon>Pseudomonadati</taxon>
        <taxon>Pseudomonadota</taxon>
        <taxon>Alphaproteobacteria</taxon>
        <taxon>Rhodobacterales</taxon>
        <taxon>Paracoccaceae</taxon>
        <taxon>Paracoccus</taxon>
    </lineage>
</organism>
<evidence type="ECO:0000256" key="3">
    <source>
        <dbReference type="ARBA" id="ARBA00004964"/>
    </source>
</evidence>
<evidence type="ECO:0000256" key="9">
    <source>
        <dbReference type="ARBA" id="ARBA00023277"/>
    </source>
</evidence>
<feature type="active site" description="Proton donor" evidence="10 11">
    <location>
        <position position="480"/>
    </location>
</feature>
<dbReference type="CDD" id="cd11322">
    <property type="entry name" value="AmyAc_Glg_BE"/>
    <property type="match status" value="1"/>
</dbReference>
<keyword evidence="7 10" id="KW-0808">Transferase</keyword>
<dbReference type="FunFam" id="2.60.40.10:FF:000169">
    <property type="entry name" value="1,4-alpha-glucan branching enzyme GlgB"/>
    <property type="match status" value="1"/>
</dbReference>
<dbReference type="FunFam" id="3.20.20.80:FF:000003">
    <property type="entry name" value="1,4-alpha-glucan branching enzyme GlgB"/>
    <property type="match status" value="1"/>
</dbReference>
<dbReference type="RefSeq" id="WP_090521259.1">
    <property type="nucleotide sequence ID" value="NZ_FNAH01000002.1"/>
</dbReference>
<dbReference type="InterPro" id="IPR013783">
    <property type="entry name" value="Ig-like_fold"/>
</dbReference>
<dbReference type="Pfam" id="PF22019">
    <property type="entry name" value="GlgB_N"/>
    <property type="match status" value="1"/>
</dbReference>
<dbReference type="GO" id="GO:0043169">
    <property type="term" value="F:cation binding"/>
    <property type="evidence" value="ECO:0007669"/>
    <property type="project" value="InterPro"/>
</dbReference>
<evidence type="ECO:0000256" key="11">
    <source>
        <dbReference type="PIRSR" id="PIRSR000463-1"/>
    </source>
</evidence>
<dbReference type="EMBL" id="FNAH01000002">
    <property type="protein sequence ID" value="SDD66165.1"/>
    <property type="molecule type" value="Genomic_DNA"/>
</dbReference>
<keyword evidence="9 10" id="KW-0119">Carbohydrate metabolism</keyword>
<evidence type="ECO:0000313" key="15">
    <source>
        <dbReference type="Proteomes" id="UP000199344"/>
    </source>
</evidence>
<dbReference type="InterPro" id="IPR006048">
    <property type="entry name" value="A-amylase/branching_C"/>
</dbReference>
<dbReference type="CDD" id="cd02855">
    <property type="entry name" value="E_set_GBE_prok_N"/>
    <property type="match status" value="1"/>
</dbReference>
<feature type="region of interest" description="Disordered" evidence="12">
    <location>
        <begin position="1"/>
        <end position="28"/>
    </location>
</feature>
<evidence type="ECO:0000256" key="2">
    <source>
        <dbReference type="ARBA" id="ARBA00002953"/>
    </source>
</evidence>
<evidence type="ECO:0000313" key="14">
    <source>
        <dbReference type="EMBL" id="SDD66165.1"/>
    </source>
</evidence>
<dbReference type="UniPathway" id="UPA00164"/>
<dbReference type="Pfam" id="PF02806">
    <property type="entry name" value="Alpha-amylase_C"/>
    <property type="match status" value="1"/>
</dbReference>
<comment type="catalytic activity">
    <reaction evidence="1 10">
        <text>Transfers a segment of a (1-&gt;4)-alpha-D-glucan chain to a primary hydroxy group in a similar glucan chain.</text>
        <dbReference type="EC" id="2.4.1.18"/>
    </reaction>
</comment>
<comment type="subunit">
    <text evidence="10">Monomer.</text>
</comment>
<keyword evidence="5 10" id="KW-0321">Glycogen metabolism</keyword>
<dbReference type="SUPFAM" id="SSF51445">
    <property type="entry name" value="(Trans)glycosidases"/>
    <property type="match status" value="1"/>
</dbReference>
<comment type="function">
    <text evidence="2 10">Catalyzes the formation of the alpha-1,6-glucosidic linkages in glycogen by scission of a 1,4-alpha-linked oligosaccharide from growing alpha-1,4-glucan chains and the subsequent attachment of the oligosaccharide to the alpha-1,6 position.</text>
</comment>
<dbReference type="AlphaFoldDB" id="A0A1G6WM92"/>
<evidence type="ECO:0000256" key="5">
    <source>
        <dbReference type="ARBA" id="ARBA00022600"/>
    </source>
</evidence>
<sequence length="747" mass="82867">MNPPRKTQDAPRDNSDGLRRDAERQLGPDRARALAEGREPDPFAWLGPHPRGDAWQVLAIDHGAAEMSIATLDGRYPMAPVAGVPGLFSGTVPDPAPYLLRGRSGGQEWEYEDAYRFGPVLGQIDEYLIGEGTHQQLWRALGAHVITHQGVGGTHFAVWAPNARRVAVLGDFNGWDARRHGMRRRGSTGVWEIFIPNIGDGTAYKFALTGAHGEPVPQKADPVGFGAEHPPATASVVRAVGAHDWRDGDWMARRAEAQSVSAPISIYEVHLGSWKRVVEDGNRPLSYLELARDLVGYAVEMGFTHLELLPISEFPFDGSWGYQPVGLYAPTIRFGTPDEFRELVEAAHAAGIGILLDWVPGHFPADAHGLARFDGTALYEHADPREGFHQDWNTLIYNYGRREVANFLTANALYWLEEFHADGLRVDAVASMLYRDYSRKDGEWVPNILGGRENLEAIEFLQGVNTVAYGTVSGIMTVAEESTSFPGVSRPVDAGGLGFGYKWNMGWMNDTLEYIRHEPVHRSHHHNQLTFGLVYAFSENFILPISHDEVVHGKGSMLSKMPGDDWQKFANLRAYYGFMWTHPGKKLLFMGCEFAQRREWNHDGSLDWHLLDDPRHRGIQSLLRDLNHLYRDLPALHRRDAEAEGFGWIEGGAAAESVLAYARYGAPGDAPVVVVCNFTPVPRHGWRIGMPRDGKWEQRLNSDAGIYGGSGMVAPAIVTADGDEYQGYDQSALVDLPPLSVLIYEAA</sequence>
<accession>A0A1G6WM92</accession>
<dbReference type="InterPro" id="IPR004193">
    <property type="entry name" value="Glyco_hydro_13_N"/>
</dbReference>
<keyword evidence="8 10" id="KW-0320">Glycogen biosynthesis</keyword>
<dbReference type="PANTHER" id="PTHR43651:SF3">
    <property type="entry name" value="1,4-ALPHA-GLUCAN-BRANCHING ENZYME"/>
    <property type="match status" value="1"/>
</dbReference>
<dbReference type="InterPro" id="IPR013780">
    <property type="entry name" value="Glyco_hydro_b"/>
</dbReference>
<keyword evidence="6 10" id="KW-0328">Glycosyltransferase</keyword>
<dbReference type="NCBIfam" id="NF003811">
    <property type="entry name" value="PRK05402.1"/>
    <property type="match status" value="1"/>
</dbReference>
<dbReference type="SUPFAM" id="SSF81296">
    <property type="entry name" value="E set domains"/>
    <property type="match status" value="1"/>
</dbReference>
<dbReference type="InterPro" id="IPR037439">
    <property type="entry name" value="Branching_enzy"/>
</dbReference>
<evidence type="ECO:0000259" key="13">
    <source>
        <dbReference type="SMART" id="SM00642"/>
    </source>
</evidence>
<evidence type="ECO:0000256" key="10">
    <source>
        <dbReference type="HAMAP-Rule" id="MF_00685"/>
    </source>
</evidence>
<dbReference type="GO" id="GO:0005829">
    <property type="term" value="C:cytosol"/>
    <property type="evidence" value="ECO:0007669"/>
    <property type="project" value="TreeGrafter"/>
</dbReference>
<gene>
    <name evidence="10" type="primary">glgB</name>
    <name evidence="14" type="ORF">SAMN05421538_102156</name>
</gene>
<dbReference type="InterPro" id="IPR014756">
    <property type="entry name" value="Ig_E-set"/>
</dbReference>
<evidence type="ECO:0000256" key="6">
    <source>
        <dbReference type="ARBA" id="ARBA00022676"/>
    </source>
</evidence>
<proteinExistence type="inferred from homology"/>
<dbReference type="HAMAP" id="MF_00685">
    <property type="entry name" value="GlgB"/>
    <property type="match status" value="1"/>
</dbReference>
<reference evidence="14 15" key="1">
    <citation type="submission" date="2016-10" db="EMBL/GenBank/DDBJ databases">
        <authorList>
            <person name="de Groot N.N."/>
        </authorList>
    </citation>
    <scope>NUCLEOTIDE SEQUENCE [LARGE SCALE GENOMIC DNA]</scope>
    <source>
        <strain evidence="14 15">DSM 22220</strain>
    </source>
</reference>
<dbReference type="Gene3D" id="2.60.40.1180">
    <property type="entry name" value="Golgi alpha-mannosidase II"/>
    <property type="match status" value="1"/>
</dbReference>
<dbReference type="EC" id="2.4.1.18" evidence="10"/>
<dbReference type="GO" id="GO:0003844">
    <property type="term" value="F:1,4-alpha-glucan branching enzyme activity"/>
    <property type="evidence" value="ECO:0007669"/>
    <property type="project" value="UniProtKB-UniRule"/>
</dbReference>
<dbReference type="SMART" id="SM00642">
    <property type="entry name" value="Aamy"/>
    <property type="match status" value="1"/>
</dbReference>
<dbReference type="NCBIfam" id="TIGR01515">
    <property type="entry name" value="branching_enzym"/>
    <property type="match status" value="1"/>
</dbReference>
<dbReference type="Pfam" id="PF02922">
    <property type="entry name" value="CBM_48"/>
    <property type="match status" value="1"/>
</dbReference>
<feature type="active site" description="Nucleophile" evidence="10 11">
    <location>
        <position position="427"/>
    </location>
</feature>
<keyword evidence="15" id="KW-1185">Reference proteome</keyword>
<comment type="similarity">
    <text evidence="4 10">Belongs to the glycosyl hydrolase 13 family. GlgB subfamily.</text>
</comment>
<dbReference type="GO" id="GO:0005978">
    <property type="term" value="P:glycogen biosynthetic process"/>
    <property type="evidence" value="ECO:0007669"/>
    <property type="project" value="UniProtKB-UniRule"/>
</dbReference>
<dbReference type="Gene3D" id="2.60.40.10">
    <property type="entry name" value="Immunoglobulins"/>
    <property type="match status" value="1"/>
</dbReference>
<dbReference type="Proteomes" id="UP000199344">
    <property type="component" value="Unassembled WGS sequence"/>
</dbReference>
<evidence type="ECO:0000256" key="7">
    <source>
        <dbReference type="ARBA" id="ARBA00022679"/>
    </source>
</evidence>
<evidence type="ECO:0000256" key="4">
    <source>
        <dbReference type="ARBA" id="ARBA00009000"/>
    </source>
</evidence>
<comment type="pathway">
    <text evidence="3 10">Glycan biosynthesis; glycogen biosynthesis.</text>
</comment>
<evidence type="ECO:0000256" key="12">
    <source>
        <dbReference type="SAM" id="MobiDB-lite"/>
    </source>
</evidence>
<dbReference type="InterPro" id="IPR006047">
    <property type="entry name" value="GH13_cat_dom"/>
</dbReference>
<dbReference type="InterPro" id="IPR044143">
    <property type="entry name" value="GlgB_N_E_set_prok"/>
</dbReference>
<dbReference type="Gene3D" id="3.20.20.80">
    <property type="entry name" value="Glycosidases"/>
    <property type="match status" value="1"/>
</dbReference>
<dbReference type="SUPFAM" id="SSF51011">
    <property type="entry name" value="Glycosyl hydrolase domain"/>
    <property type="match status" value="1"/>
</dbReference>
<name>A0A1G6WM92_9RHOB</name>
<protein>
    <recommendedName>
        <fullName evidence="10">1,4-alpha-glucan branching enzyme GlgB</fullName>
        <ecNumber evidence="10">2.4.1.18</ecNumber>
    </recommendedName>
    <alternativeName>
        <fullName evidence="10">1,4-alpha-D-glucan:1,4-alpha-D-glucan 6-glucosyl-transferase</fullName>
    </alternativeName>
    <alternativeName>
        <fullName evidence="10">Alpha-(1-&gt;4)-glucan branching enzyme</fullName>
    </alternativeName>
    <alternativeName>
        <fullName evidence="10">Glycogen branching enzyme</fullName>
        <shortName evidence="10">BE</shortName>
    </alternativeName>
</protein>
<dbReference type="InterPro" id="IPR017853">
    <property type="entry name" value="GH"/>
</dbReference>
<dbReference type="PANTHER" id="PTHR43651">
    <property type="entry name" value="1,4-ALPHA-GLUCAN-BRANCHING ENZYME"/>
    <property type="match status" value="1"/>
</dbReference>
<dbReference type="PIRSF" id="PIRSF000463">
    <property type="entry name" value="GlgB"/>
    <property type="match status" value="1"/>
</dbReference>
<feature type="domain" description="Glycosyl hydrolase family 13 catalytic" evidence="13">
    <location>
        <begin position="268"/>
        <end position="624"/>
    </location>
</feature>
<dbReference type="STRING" id="591205.SAMN05421538_102156"/>